<dbReference type="AlphaFoldDB" id="A0AAN9F341"/>
<protein>
    <submittedName>
        <fullName evidence="2">Uncharacterized protein</fullName>
    </submittedName>
</protein>
<keyword evidence="3" id="KW-1185">Reference proteome</keyword>
<feature type="region of interest" description="Disordered" evidence="1">
    <location>
        <begin position="183"/>
        <end position="226"/>
    </location>
</feature>
<feature type="region of interest" description="Disordered" evidence="1">
    <location>
        <begin position="102"/>
        <end position="127"/>
    </location>
</feature>
<feature type="compositionally biased region" description="Basic and acidic residues" evidence="1">
    <location>
        <begin position="193"/>
        <end position="204"/>
    </location>
</feature>
<proteinExistence type="predicted"/>
<evidence type="ECO:0000256" key="1">
    <source>
        <dbReference type="SAM" id="MobiDB-lite"/>
    </source>
</evidence>
<reference evidence="2 3" key="1">
    <citation type="submission" date="2024-01" db="EMBL/GenBank/DDBJ databases">
        <title>The genomes of 5 underutilized Papilionoideae crops provide insights into root nodulation and disease resistanc.</title>
        <authorList>
            <person name="Yuan L."/>
        </authorList>
    </citation>
    <scope>NUCLEOTIDE SEQUENCE [LARGE SCALE GENOMIC DNA]</scope>
    <source>
        <strain evidence="2">ZHUSHIDOU_FW_LH</strain>
        <tissue evidence="2">Leaf</tissue>
    </source>
</reference>
<dbReference type="EMBL" id="JAYWIO010000004">
    <property type="protein sequence ID" value="KAK7267575.1"/>
    <property type="molecule type" value="Genomic_DNA"/>
</dbReference>
<accession>A0AAN9F341</accession>
<feature type="compositionally biased region" description="Basic and acidic residues" evidence="1">
    <location>
        <begin position="111"/>
        <end position="120"/>
    </location>
</feature>
<dbReference type="Proteomes" id="UP001372338">
    <property type="component" value="Unassembled WGS sequence"/>
</dbReference>
<gene>
    <name evidence="2" type="ORF">RIF29_20253</name>
</gene>
<dbReference type="PANTHER" id="PTHR33701:SF2">
    <property type="entry name" value="TRANSMEMBRANE PROTEIN"/>
    <property type="match status" value="1"/>
</dbReference>
<sequence length="226" mass="25031">MGTYSFESAENKQVMIAASTKEDHTWSIKKIEGDEGLNLNTVECLRGRLLAERQASRVAKEDAESMGSKLVELEKLLRQEIKLRDKAERKLNFLKKKLESLNAPSMSGQSEHSDSSEKCENSSGSSSIISISKYPQANEAKHHIKNVALNENAVVHNQSVSEDCDSHVTDNSSCNLDPGYSFPQILIKNPNPRSEDLKNDESRHSSLSSKSSVTDDDEDHNGNSLP</sequence>
<dbReference type="PANTHER" id="PTHR33701">
    <property type="entry name" value="TRANSMEMBRANE PROTEIN"/>
    <property type="match status" value="1"/>
</dbReference>
<name>A0AAN9F341_CROPI</name>
<organism evidence="2 3">
    <name type="scientific">Crotalaria pallida</name>
    <name type="common">Smooth rattlebox</name>
    <name type="synonym">Crotalaria striata</name>
    <dbReference type="NCBI Taxonomy" id="3830"/>
    <lineage>
        <taxon>Eukaryota</taxon>
        <taxon>Viridiplantae</taxon>
        <taxon>Streptophyta</taxon>
        <taxon>Embryophyta</taxon>
        <taxon>Tracheophyta</taxon>
        <taxon>Spermatophyta</taxon>
        <taxon>Magnoliopsida</taxon>
        <taxon>eudicotyledons</taxon>
        <taxon>Gunneridae</taxon>
        <taxon>Pentapetalae</taxon>
        <taxon>rosids</taxon>
        <taxon>fabids</taxon>
        <taxon>Fabales</taxon>
        <taxon>Fabaceae</taxon>
        <taxon>Papilionoideae</taxon>
        <taxon>50 kb inversion clade</taxon>
        <taxon>genistoids sensu lato</taxon>
        <taxon>core genistoids</taxon>
        <taxon>Crotalarieae</taxon>
        <taxon>Crotalaria</taxon>
    </lineage>
</organism>
<evidence type="ECO:0000313" key="2">
    <source>
        <dbReference type="EMBL" id="KAK7267575.1"/>
    </source>
</evidence>
<comment type="caution">
    <text evidence="2">The sequence shown here is derived from an EMBL/GenBank/DDBJ whole genome shotgun (WGS) entry which is preliminary data.</text>
</comment>
<evidence type="ECO:0000313" key="3">
    <source>
        <dbReference type="Proteomes" id="UP001372338"/>
    </source>
</evidence>